<keyword evidence="3" id="KW-1185">Reference proteome</keyword>
<accession>A0A432Z1P6</accession>
<organism evidence="2 3">
    <name type="scientific">Idiomarina ramblicola</name>
    <dbReference type="NCBI Taxonomy" id="263724"/>
    <lineage>
        <taxon>Bacteria</taxon>
        <taxon>Pseudomonadati</taxon>
        <taxon>Pseudomonadota</taxon>
        <taxon>Gammaproteobacteria</taxon>
        <taxon>Alteromonadales</taxon>
        <taxon>Idiomarinaceae</taxon>
        <taxon>Idiomarina</taxon>
    </lineage>
</organism>
<dbReference type="Pfam" id="PF18998">
    <property type="entry name" value="Flg_new_2"/>
    <property type="match status" value="2"/>
</dbReference>
<dbReference type="InterPro" id="IPR044060">
    <property type="entry name" value="Bacterial_rp_domain"/>
</dbReference>
<reference evidence="3" key="1">
    <citation type="journal article" date="2018" name="Front. Microbiol.">
        <title>Genome-Based Analysis Reveals the Taxonomy and Diversity of the Family Idiomarinaceae.</title>
        <authorList>
            <person name="Liu Y."/>
            <person name="Lai Q."/>
            <person name="Shao Z."/>
        </authorList>
    </citation>
    <scope>NUCLEOTIDE SEQUENCE [LARGE SCALE GENOMIC DNA]</scope>
    <source>
        <strain evidence="3">R22</strain>
    </source>
</reference>
<protein>
    <recommendedName>
        <fullName evidence="1">Bacterial repeat domain-containing protein</fullName>
    </recommendedName>
</protein>
<comment type="caution">
    <text evidence="2">The sequence shown here is derived from an EMBL/GenBank/DDBJ whole genome shotgun (WGS) entry which is preliminary data.</text>
</comment>
<evidence type="ECO:0000313" key="3">
    <source>
        <dbReference type="Proteomes" id="UP000288058"/>
    </source>
</evidence>
<feature type="domain" description="Bacterial repeat" evidence="1">
    <location>
        <begin position="445"/>
        <end position="482"/>
    </location>
</feature>
<dbReference type="Pfam" id="PF13583">
    <property type="entry name" value="Reprolysin_4"/>
    <property type="match status" value="1"/>
</dbReference>
<dbReference type="InterPro" id="IPR024079">
    <property type="entry name" value="MetalloPept_cat_dom_sf"/>
</dbReference>
<sequence length="1199" mass="131772">MVFDMPIKIIIAAVIFFFSFNVFAQDAANSIERIKLRLQKSADYSLDSLSRLPSNSIQVQPGQVELNNLTLPSGLRVSAPLLEKQTDVNGVITFEGAAPEANVRVNKRGNSSITTIQTDKARWKIITIDGESLIYNDYELPDRIPDDDVIVPDNLPELTLPQPSIQTENTDDTPQTFDAVILYTQATVDYYEGEDLALSRIADIVDTTNEIYEDSNAQLVMNLSKTFLIDFDPENEVPSRDVLDFMDAGNPIFGGAYAYALESGADYLITMRPFVDGDDNCGIAWVGGGGNREYPADSVMASHTSIDCGDYVNAHELGHNMGLAHSLAQGDTGYAFPYARGHGQVNDFVTVMAYNSAYYDEDVDGNSPAKIYKFSSPNLDCNGSPCGVDHEQSDGADAARALRIRKDKLTKIRDPKSMKETYVWVDSQVARIGFNNQEPECVGYCTKDFDSGEQVTVKAEPLAGYAIDKWSGECEGADTQCSLETGGIHSATLSFKEDYAERISINEALDNEELNFEANGYDTGFRDEAFWRVDGKESVIGDYSLRSPYLEQYYAVNVIIPVIGKGELTFWLKTSFSDSQKVVIYNEGRLVEEVYGNTGWTKYTVTVDNNYAAESNINISFYTDEENIDGDRRYWLDGVTFTPDPDALKPVSLNVKGNGRISFDTEYWTENCWTNCDYYPEPKDGKHTFWVTPDEGYEFLGWGGACRGTDLECTVSADKYRDIYAYFTKDESEAKLQPSVIANAVNNGELYFYDGGELKWEIRNEGSAGSTSVQTGQRSRYDQFKLFTRLKGSGELTFDYKIMLNEDAGEYLGLSINSFGSSIYGGGDKWHSYSKTLDEGEHLVEWLVTPFGDDNDDGSEYFVAIDNVQWTGEPAARKTIELNVMGGRGAIRTSNVGYCRDSCEVSVGEMDLDGTIELYAEANSVAEFVRWEGACSGSDDTCELSIDSIDASTVTAIFKNDTRVVTARSSEGGVASPASQDVVVGETAQVILTPHVGHAIEDAWGCDGSRSGATYTTAAIFEPCEIVAEFNALEYSVSFDLGEYGEHIGGGALEQSVRWGESAEAPEIRAQDGWHFAGWSDSFSKVTTDTSVSAIYQEVEGALRVDLSVSDNASLSLQPVQYIQPGNSLTVTVTPDVGYKVSPTVKGTCSEGEWDKNRYTIASITESCSAEFSATAVLKSGSLLLILSAEGESEKEPQE</sequence>
<dbReference type="GO" id="GO:0008237">
    <property type="term" value="F:metallopeptidase activity"/>
    <property type="evidence" value="ECO:0007669"/>
    <property type="project" value="InterPro"/>
</dbReference>
<dbReference type="Proteomes" id="UP000288058">
    <property type="component" value="Unassembled WGS sequence"/>
</dbReference>
<name>A0A432Z1P6_9GAMM</name>
<dbReference type="Gene3D" id="3.40.390.10">
    <property type="entry name" value="Collagenase (Catalytic Domain)"/>
    <property type="match status" value="1"/>
</dbReference>
<dbReference type="SUPFAM" id="SSF55486">
    <property type="entry name" value="Metalloproteases ('zincins'), catalytic domain"/>
    <property type="match status" value="1"/>
</dbReference>
<proteinExistence type="predicted"/>
<dbReference type="AlphaFoldDB" id="A0A432Z1P6"/>
<gene>
    <name evidence="2" type="ORF">CWI78_04400</name>
</gene>
<feature type="domain" description="Bacterial repeat" evidence="1">
    <location>
        <begin position="688"/>
        <end position="728"/>
    </location>
</feature>
<dbReference type="EMBL" id="PIQC01000003">
    <property type="protein sequence ID" value="RUO71763.1"/>
    <property type="molecule type" value="Genomic_DNA"/>
</dbReference>
<evidence type="ECO:0000259" key="1">
    <source>
        <dbReference type="Pfam" id="PF18998"/>
    </source>
</evidence>
<evidence type="ECO:0000313" key="2">
    <source>
        <dbReference type="EMBL" id="RUO71763.1"/>
    </source>
</evidence>